<feature type="region of interest" description="Disordered" evidence="9">
    <location>
        <begin position="408"/>
        <end position="613"/>
    </location>
</feature>
<accession>A0AA40HFX0</accession>
<comment type="subunit">
    <text evidence="8">Interacts with PPP1CA.</text>
</comment>
<comment type="similarity">
    <text evidence="4">Belongs to the PPP1R37 family.</text>
</comment>
<evidence type="ECO:0000256" key="4">
    <source>
        <dbReference type="ARBA" id="ARBA00038315"/>
    </source>
</evidence>
<evidence type="ECO:0000313" key="10">
    <source>
        <dbReference type="EMBL" id="KAK1330087.1"/>
    </source>
</evidence>
<comment type="function">
    <text evidence="7">Inhibits phosphatase activity of protein phosphatase 1 (PP1) complexes.</text>
</comment>
<evidence type="ECO:0000256" key="3">
    <source>
        <dbReference type="ARBA" id="ARBA00023272"/>
    </source>
</evidence>
<dbReference type="GO" id="GO:0004864">
    <property type="term" value="F:protein phosphatase inhibitor activity"/>
    <property type="evidence" value="ECO:0007669"/>
    <property type="project" value="UniProtKB-KW"/>
</dbReference>
<dbReference type="CDD" id="cd00116">
    <property type="entry name" value="LRR_RI"/>
    <property type="match status" value="1"/>
</dbReference>
<comment type="caution">
    <text evidence="10">The sequence shown here is derived from an EMBL/GenBank/DDBJ whole genome shotgun (WGS) entry which is preliminary data.</text>
</comment>
<organism evidence="10 11">
    <name type="scientific">Cnephaeus nilssonii</name>
    <name type="common">Northern bat</name>
    <name type="synonym">Eptesicus nilssonii</name>
    <dbReference type="NCBI Taxonomy" id="3371016"/>
    <lineage>
        <taxon>Eukaryota</taxon>
        <taxon>Metazoa</taxon>
        <taxon>Chordata</taxon>
        <taxon>Craniata</taxon>
        <taxon>Vertebrata</taxon>
        <taxon>Euteleostomi</taxon>
        <taxon>Mammalia</taxon>
        <taxon>Eutheria</taxon>
        <taxon>Laurasiatheria</taxon>
        <taxon>Chiroptera</taxon>
        <taxon>Yangochiroptera</taxon>
        <taxon>Vespertilionidae</taxon>
        <taxon>Cnephaeus</taxon>
    </lineage>
</organism>
<keyword evidence="11" id="KW-1185">Reference proteome</keyword>
<reference evidence="10" key="1">
    <citation type="submission" date="2023-06" db="EMBL/GenBank/DDBJ databases">
        <title>Reference genome for the Northern bat (Eptesicus nilssonii), a most northern bat species.</title>
        <authorList>
            <person name="Laine V.N."/>
            <person name="Pulliainen A.T."/>
            <person name="Lilley T.M."/>
        </authorList>
    </citation>
    <scope>NUCLEOTIDE SEQUENCE</scope>
    <source>
        <strain evidence="10">BLF_Eptnil</strain>
        <tissue evidence="10">Kidney</tissue>
    </source>
</reference>
<dbReference type="PANTHER" id="PTHR24112:SF9">
    <property type="entry name" value="PROTEIN PHOSPHATASE 1 REGULATORY SUBUNIT 37"/>
    <property type="match status" value="1"/>
</dbReference>
<proteinExistence type="inferred from homology"/>
<evidence type="ECO:0000256" key="6">
    <source>
        <dbReference type="ARBA" id="ARBA00041209"/>
    </source>
</evidence>
<sequence>MSTQNVTVDEVISAYKQACQKLNCRQIPKLLRQLQEFTDLGHRIDCLDLKGEKLDYKACEALEEVFKRLQFKVVDLEQTNLDEDGASALFDMIEYYESATHLNISFNKHIGTRGWQAAAHMMRKTSCLQYLDARNTPLLDHSAPFVARALRIRSSLAVLHLENASLSGRPLVLLATALKMNMNLRELYLADNKLNGLQDSAQLGNLLKFNCSLQILDLRNNHVLDSGLAYICEGLKEQRKGLVTLVLWNNQLTHTGMAFLGMTLGLFSVSSAPLQPHTQSLETLNLGHNPIGNEGVRNLKNGLIGNRSVLRLGLASTKLTCEGAVAVAEFIAESPRLLRLDLRENEIKTGGLMALSLALKVNHSLLRLDLDREPKKEAVKSFIETQKALLAEIQNGCKRNFVQAREREEKEQRLQLSASMPEITVTEPQPDEEPGDEPAAQAQENGDPAPGPGLDSDSDSDSEGEEEDGERAVAPCPTPLPPTDSLGLGDRSPPGSPSSPTEQRISVSSPGRGHKVFVVTRVESPPERAEPPVPPSPRPPSPPALPSPPPSPALPPAEAISTRDPGSSEPQPQPEPPQAGPPLPNGLKPEFALALPPEPPPGPEAKAGSCGLEHELSCSKNEKELEELLLEASQESGQETL</sequence>
<evidence type="ECO:0000256" key="7">
    <source>
        <dbReference type="ARBA" id="ARBA00060048"/>
    </source>
</evidence>
<protein>
    <recommendedName>
        <fullName evidence="5">Protein phosphatase 1 regulatory subunit 37</fullName>
    </recommendedName>
    <alternativeName>
        <fullName evidence="6">Leucine-rich repeat-containing protein 68</fullName>
    </alternativeName>
</protein>
<dbReference type="Gene3D" id="3.80.10.10">
    <property type="entry name" value="Ribonuclease Inhibitor"/>
    <property type="match status" value="2"/>
</dbReference>
<dbReference type="InterPro" id="IPR032675">
    <property type="entry name" value="LRR_dom_sf"/>
</dbReference>
<dbReference type="InterPro" id="IPR051279">
    <property type="entry name" value="PP1-Reg/Actin-Interact_Protein"/>
</dbReference>
<dbReference type="EMBL" id="JAULJE010000021">
    <property type="protein sequence ID" value="KAK1330087.1"/>
    <property type="molecule type" value="Genomic_DNA"/>
</dbReference>
<dbReference type="InterPro" id="IPR001611">
    <property type="entry name" value="Leu-rich_rpt"/>
</dbReference>
<dbReference type="SMART" id="SM00368">
    <property type="entry name" value="LRR_RI"/>
    <property type="match status" value="5"/>
</dbReference>
<keyword evidence="2" id="KW-0677">Repeat</keyword>
<evidence type="ECO:0000256" key="2">
    <source>
        <dbReference type="ARBA" id="ARBA00022737"/>
    </source>
</evidence>
<evidence type="ECO:0000256" key="1">
    <source>
        <dbReference type="ARBA" id="ARBA00022614"/>
    </source>
</evidence>
<feature type="compositionally biased region" description="Pro residues" evidence="9">
    <location>
        <begin position="571"/>
        <end position="584"/>
    </location>
</feature>
<dbReference type="SUPFAM" id="SSF52047">
    <property type="entry name" value="RNI-like"/>
    <property type="match status" value="1"/>
</dbReference>
<dbReference type="PROSITE" id="PS51450">
    <property type="entry name" value="LRR"/>
    <property type="match status" value="1"/>
</dbReference>
<feature type="compositionally biased region" description="Acidic residues" evidence="9">
    <location>
        <begin position="456"/>
        <end position="469"/>
    </location>
</feature>
<dbReference type="Proteomes" id="UP001177744">
    <property type="component" value="Unassembled WGS sequence"/>
</dbReference>
<keyword evidence="3" id="KW-0650">Protein phosphatase inhibitor</keyword>
<evidence type="ECO:0000256" key="8">
    <source>
        <dbReference type="ARBA" id="ARBA00065735"/>
    </source>
</evidence>
<evidence type="ECO:0000256" key="5">
    <source>
        <dbReference type="ARBA" id="ARBA00040684"/>
    </source>
</evidence>
<dbReference type="FunFam" id="3.80.10.10:FF:000324">
    <property type="entry name" value="Protein phosphatase 1 regulatory subunit 37"/>
    <property type="match status" value="1"/>
</dbReference>
<dbReference type="PANTHER" id="PTHR24112">
    <property type="entry name" value="LEUCINE-RICH REPEAT, ISOFORM F-RELATED"/>
    <property type="match status" value="1"/>
</dbReference>
<gene>
    <name evidence="10" type="ORF">QTO34_010273</name>
</gene>
<dbReference type="AlphaFoldDB" id="A0AA40HFX0"/>
<evidence type="ECO:0000256" key="9">
    <source>
        <dbReference type="SAM" id="MobiDB-lite"/>
    </source>
</evidence>
<keyword evidence="1" id="KW-0433">Leucine-rich repeat</keyword>
<dbReference type="Pfam" id="PF13516">
    <property type="entry name" value="LRR_6"/>
    <property type="match status" value="3"/>
</dbReference>
<name>A0AA40HFX0_CNENI</name>
<feature type="compositionally biased region" description="Pro residues" evidence="9">
    <location>
        <begin position="531"/>
        <end position="555"/>
    </location>
</feature>
<evidence type="ECO:0000313" key="11">
    <source>
        <dbReference type="Proteomes" id="UP001177744"/>
    </source>
</evidence>